<evidence type="ECO:0000313" key="1">
    <source>
        <dbReference type="EMBL" id="MDJ1170321.1"/>
    </source>
</evidence>
<evidence type="ECO:0000313" key="2">
    <source>
        <dbReference type="Proteomes" id="UP001235303"/>
    </source>
</evidence>
<organism evidence="1 2">
    <name type="scientific">Roseofilum acuticapitatum BLCC-M154</name>
    <dbReference type="NCBI Taxonomy" id="3022444"/>
    <lineage>
        <taxon>Bacteria</taxon>
        <taxon>Bacillati</taxon>
        <taxon>Cyanobacteriota</taxon>
        <taxon>Cyanophyceae</taxon>
        <taxon>Desertifilales</taxon>
        <taxon>Desertifilaceae</taxon>
        <taxon>Roseofilum</taxon>
        <taxon>Roseofilum acuticapitatum</taxon>
    </lineage>
</organism>
<comment type="caution">
    <text evidence="1">The sequence shown here is derived from an EMBL/GenBank/DDBJ whole genome shotgun (WGS) entry which is preliminary data.</text>
</comment>
<sequence>MIKSLVQWGSRVSLMGTLLLSPVVGVSLIPSVAVAIPEAQIQQKLSGIPVYAISDENGVLLTVSVPRDRENPDSGRISLTRVFISAGDAESFLAEVRQNNPEIPQGMDARAIPLSEVYKLHQQYKDTEEPLIFEFQPKDEQVAQARTVLQEAGETELANQFRGVPLFMAKAGEDQGYLTIQNGDRQAVLAFFDHGDLEQALAEYKKQNSDASSQVVVQVTTLERLMDLLITEDDPFLQKVELIPTPEARGFLRQEMERRRQSGN</sequence>
<accession>A0ABT7ATV7</accession>
<reference evidence="1 2" key="1">
    <citation type="submission" date="2023-01" db="EMBL/GenBank/DDBJ databases">
        <title>Novel diversity within Roseofilum (Cyanobacteria; Desertifilaceae) from marine benthic mats with descriptions of four novel species.</title>
        <authorList>
            <person name="Wang Y."/>
            <person name="Berthold D.E."/>
            <person name="Hu J."/>
            <person name="Lefler F.W."/>
            <person name="Laughinghouse H.D. IV."/>
        </authorList>
    </citation>
    <scope>NUCLEOTIDE SEQUENCE [LARGE SCALE GENOMIC DNA]</scope>
    <source>
        <strain evidence="1 2">BLCC-M154</strain>
    </source>
</reference>
<name>A0ABT7ATV7_9CYAN</name>
<keyword evidence="2" id="KW-1185">Reference proteome</keyword>
<dbReference type="EMBL" id="JAQOSP010000087">
    <property type="protein sequence ID" value="MDJ1170321.1"/>
    <property type="molecule type" value="Genomic_DNA"/>
</dbReference>
<dbReference type="Pfam" id="PF04278">
    <property type="entry name" value="Tic22"/>
    <property type="match status" value="1"/>
</dbReference>
<gene>
    <name evidence="1" type="ORF">PMG71_12855</name>
</gene>
<dbReference type="InterPro" id="IPR007378">
    <property type="entry name" value="Tic22-like"/>
</dbReference>
<dbReference type="PANTHER" id="PTHR33926">
    <property type="entry name" value="PROTEIN TIC 22, CHLOROPLASTIC"/>
    <property type="match status" value="1"/>
</dbReference>
<dbReference type="Proteomes" id="UP001235303">
    <property type="component" value="Unassembled WGS sequence"/>
</dbReference>
<proteinExistence type="predicted"/>
<dbReference type="Gene3D" id="3.40.1350.100">
    <property type="match status" value="2"/>
</dbReference>
<dbReference type="PANTHER" id="PTHR33926:SF4">
    <property type="entry name" value="PROTEIN TIC 22, CHLOROPLASTIC"/>
    <property type="match status" value="1"/>
</dbReference>
<protein>
    <recommendedName>
        <fullName evidence="3">Tic22-like family protein</fullName>
    </recommendedName>
</protein>
<dbReference type="RefSeq" id="WP_283754079.1">
    <property type="nucleotide sequence ID" value="NZ_JAQOSP010000087.1"/>
</dbReference>
<evidence type="ECO:0008006" key="3">
    <source>
        <dbReference type="Google" id="ProtNLM"/>
    </source>
</evidence>